<evidence type="ECO:0000256" key="3">
    <source>
        <dbReference type="ARBA" id="ARBA00023180"/>
    </source>
</evidence>
<keyword evidence="5" id="KW-0472">Membrane</keyword>
<dbReference type="InterPro" id="IPR019819">
    <property type="entry name" value="Carboxylesterase_B_CS"/>
</dbReference>
<dbReference type="Proteomes" id="UP000828236">
    <property type="component" value="Unassembled WGS sequence"/>
</dbReference>
<feature type="region of interest" description="Disordered" evidence="4">
    <location>
        <begin position="895"/>
        <end position="916"/>
    </location>
</feature>
<dbReference type="SUPFAM" id="SSF53474">
    <property type="entry name" value="alpha/beta-Hydrolases"/>
    <property type="match status" value="1"/>
</dbReference>
<feature type="region of interest" description="Disordered" evidence="4">
    <location>
        <begin position="68"/>
        <end position="100"/>
    </location>
</feature>
<evidence type="ECO:0000259" key="6">
    <source>
        <dbReference type="Pfam" id="PF00135"/>
    </source>
</evidence>
<feature type="region of interest" description="Disordered" evidence="4">
    <location>
        <begin position="419"/>
        <end position="443"/>
    </location>
</feature>
<name>A0A9D4NS41_DERFA</name>
<comment type="caution">
    <text evidence="7">The sequence shown here is derived from an EMBL/GenBank/DDBJ whole genome shotgun (WGS) entry which is preliminary data.</text>
</comment>
<evidence type="ECO:0000313" key="7">
    <source>
        <dbReference type="EMBL" id="KAH7636872.1"/>
    </source>
</evidence>
<feature type="region of interest" description="Disordered" evidence="4">
    <location>
        <begin position="691"/>
        <end position="712"/>
    </location>
</feature>
<proteinExistence type="inferred from homology"/>
<evidence type="ECO:0000256" key="1">
    <source>
        <dbReference type="ARBA" id="ARBA00005964"/>
    </source>
</evidence>
<reference evidence="7" key="1">
    <citation type="submission" date="2020-06" db="EMBL/GenBank/DDBJ databases">
        <authorList>
            <person name="Ji K."/>
            <person name="Li J."/>
        </authorList>
    </citation>
    <scope>NUCLEOTIDE SEQUENCE</scope>
    <source>
        <strain evidence="7">JKM2019</strain>
        <tissue evidence="7">Whole body</tissue>
    </source>
</reference>
<dbReference type="PANTHER" id="PTHR43903">
    <property type="entry name" value="NEUROLIGIN"/>
    <property type="match status" value="1"/>
</dbReference>
<feature type="domain" description="Carboxylesterase type B" evidence="6">
    <location>
        <begin position="109"/>
        <end position="757"/>
    </location>
</feature>
<dbReference type="OrthoDB" id="6513360at2759"/>
<dbReference type="InterPro" id="IPR002018">
    <property type="entry name" value="CarbesteraseB"/>
</dbReference>
<evidence type="ECO:0000256" key="5">
    <source>
        <dbReference type="SAM" id="Phobius"/>
    </source>
</evidence>
<protein>
    <submittedName>
        <fullName evidence="7">Neuroligin-4</fullName>
    </submittedName>
</protein>
<dbReference type="InterPro" id="IPR029058">
    <property type="entry name" value="AB_hydrolase_fold"/>
</dbReference>
<organism evidence="7">
    <name type="scientific">Dermatophagoides farinae</name>
    <name type="common">American house dust mite</name>
    <dbReference type="NCBI Taxonomy" id="6954"/>
    <lineage>
        <taxon>Eukaryota</taxon>
        <taxon>Metazoa</taxon>
        <taxon>Ecdysozoa</taxon>
        <taxon>Arthropoda</taxon>
        <taxon>Chelicerata</taxon>
        <taxon>Arachnida</taxon>
        <taxon>Acari</taxon>
        <taxon>Acariformes</taxon>
        <taxon>Sarcoptiformes</taxon>
        <taxon>Astigmata</taxon>
        <taxon>Psoroptidia</taxon>
        <taxon>Analgoidea</taxon>
        <taxon>Pyroglyphidae</taxon>
        <taxon>Dermatophagoidinae</taxon>
        <taxon>Dermatophagoides</taxon>
    </lineage>
</organism>
<keyword evidence="3" id="KW-0325">Glycoprotein</keyword>
<dbReference type="InterPro" id="IPR051093">
    <property type="entry name" value="Neuroligin/BSAL"/>
</dbReference>
<evidence type="ECO:0000256" key="2">
    <source>
        <dbReference type="ARBA" id="ARBA00022729"/>
    </source>
</evidence>
<feature type="compositionally biased region" description="Low complexity" evidence="4">
    <location>
        <begin position="895"/>
        <end position="914"/>
    </location>
</feature>
<reference evidence="7" key="2">
    <citation type="journal article" date="2021" name="World Allergy Organ. J.">
        <title>Chromosome-level assembly of Dermatophagoides farinae genome and transcriptome reveals two novel allergens Der f 37 and Der f 39.</title>
        <authorList>
            <person name="Chen J."/>
            <person name="Cai Z."/>
            <person name="Fan D."/>
            <person name="Hu J."/>
            <person name="Hou Y."/>
            <person name="He Y."/>
            <person name="Zhang Z."/>
            <person name="Zhao Z."/>
            <person name="Gao P."/>
            <person name="Hu W."/>
            <person name="Sun J."/>
            <person name="Li J."/>
            <person name="Ji K."/>
        </authorList>
    </citation>
    <scope>NUCLEOTIDE SEQUENCE</scope>
    <source>
        <strain evidence="7">JKM2019</strain>
    </source>
</reference>
<dbReference type="PROSITE" id="PS00941">
    <property type="entry name" value="CARBOXYLESTERASE_B_2"/>
    <property type="match status" value="1"/>
</dbReference>
<accession>A0A9D4NS41</accession>
<dbReference type="AlphaFoldDB" id="A0A9D4NS41"/>
<dbReference type="Gene3D" id="3.40.50.1820">
    <property type="entry name" value="alpha/beta hydrolase"/>
    <property type="match status" value="1"/>
</dbReference>
<keyword evidence="5" id="KW-0812">Transmembrane</keyword>
<evidence type="ECO:0000256" key="4">
    <source>
        <dbReference type="SAM" id="MobiDB-lite"/>
    </source>
</evidence>
<keyword evidence="5" id="KW-1133">Transmembrane helix</keyword>
<dbReference type="Pfam" id="PF00135">
    <property type="entry name" value="COesterase"/>
    <property type="match status" value="1"/>
</dbReference>
<gene>
    <name evidence="7" type="ORF">HUG17_7078</name>
</gene>
<feature type="transmembrane region" description="Helical" evidence="5">
    <location>
        <begin position="990"/>
        <end position="1015"/>
    </location>
</feature>
<dbReference type="EMBL" id="SDOV01000009">
    <property type="protein sequence ID" value="KAH7636872.1"/>
    <property type="molecule type" value="Genomic_DNA"/>
</dbReference>
<comment type="similarity">
    <text evidence="1">Belongs to the type-B carboxylesterase/lipase family.</text>
</comment>
<keyword evidence="2" id="KW-0732">Signal</keyword>
<sequence length="1262" mass="140856">MPYSAKAFSSSSSSSQQQSILIETIAHQYANSNLKLSSSQNIATESVTLSPRTIQTKYGSIRGHLVKLSRNNNNQQRSLSSTSSSSSSSSSYPQVSSSSHTSSSIVLSDVETYLGVPYATPPTGGLRFMPPVTPTHWRGVRLVTRLRPVCPQHIPARDYHAIRSRNETEALRWMPRARYEYLRRLIPMLGNQSEDCLYLNIYVPTPSTNRPSSDLQPFPVLVILHGESYDWHSGNVFDGSILASYGQVVVVTVNFRLGILGFLPAFADGTIRGNYGLMDQVAALHWIQENIGEFGGQPSNVTLIGHGHGAAFVHLLMLSPMAKGLFNRVILMSGSALSPWAIARDPEHYARELGNKLNCTNLDAMIDCLRTKKISQLIAQYENIAPEHLTAFGPIIDSIVVPFDPVHIYHYHQHHNDELYHSSSPSSSSSSSSERATNHNKERSHFDPLTLARSYDLMVGVTDVDSPCLFSDQESIYGVEPDRRDRILRTLVRNLYDYHQQAIFLILYNEYSSWNAATTNPVSYSSSSSYLKTNKRSFDILDSAKSILSDALVFAPLVRMADLHSNGPWSSSSSQQSSFGGRLFFYYFDTNQVSQESLYSESRMSLASLSSSSSFSQSTDQLHLSPSKRIVCSIEHDLAFLFGDPIAHLQFGLNSQVGPFYYPVNLTQTHQIVSELFIQYIVNFARHGEPNTRSSHFTTTSSSSSSLTSRQQSKIKNTLTQRHFWPRYDLEQKNYLLLGSTSPKQMDHRQNHRLSLWLNLIPRLLIDDHDFYQTNFGANLTTENESNDPNNPRNNIIKSSYKLPSRFSYYSRNFPNYYYGSTNFSTTGNYGGNDRVIGETSKHVAGSMAMASEPYSSQQQQHEKQLYRQHHLLVDYDNPKSYDGIVRTFSNNTNTLNNTNNNNNNTDSLGSNNSHNASILENHSAATANLSSSLSSSINHNWYNVTHLPINLSDIHGDGNRLLHTRYDNSGMSIGHPMFYGPVPDGSASWWLIMIGAACAILFFINVIFFIALFYQLKKNRKVQKNQKSNNDDKNVEINSIQSKYPISGDQSPSASAMFNNKCGNKYRESTLTDQNVDDNLMILHTTSNNTNTFNRKKSSNIDGPSYSMYPAPSDHRQPISFELTPSDITTTTTSTSTNTLGKRTKTLSFAHQGPATSGLNDHHTTILLNHNPDDIGGTTVATGNYVPFLTATNSNPTTLSSSHQQQATYYCLQVNATNHTNPSNDAGDYGDQMIDDGTTNTIQLQTQQQPSSNTGYHEMSV</sequence>
<feature type="compositionally biased region" description="Low complexity" evidence="4">
    <location>
        <begin position="422"/>
        <end position="433"/>
    </location>
</feature>
<feature type="compositionally biased region" description="Low complexity" evidence="4">
    <location>
        <begin position="78"/>
        <end position="100"/>
    </location>
</feature>
<feature type="compositionally biased region" description="Low complexity" evidence="4">
    <location>
        <begin position="692"/>
        <end position="712"/>
    </location>
</feature>